<dbReference type="Proteomes" id="UP000647133">
    <property type="component" value="Unassembled WGS sequence"/>
</dbReference>
<feature type="chain" id="PRO_5047445876" description="DUF4138 domain-containing protein" evidence="1">
    <location>
        <begin position="20"/>
        <end position="122"/>
    </location>
</feature>
<evidence type="ECO:0000313" key="2">
    <source>
        <dbReference type="EMBL" id="MBD8488432.1"/>
    </source>
</evidence>
<sequence length="122" mass="13450">MKKPLIFIGLFLVSAGLYAQEVDSLIGNDTVPQTFNLEPLKSDSLSFSLSPGAIREVLLSRNSMKGTNEVVFVDPNMKILEMSKSFSGKIKVVEIPADYFSRMPIVKLKESNDKAAIISPKK</sequence>
<proteinExistence type="predicted"/>
<name>A0ABR9AJC3_9BACT</name>
<dbReference type="EMBL" id="JACYTQ010000002">
    <property type="protein sequence ID" value="MBD8488432.1"/>
    <property type="molecule type" value="Genomic_DNA"/>
</dbReference>
<feature type="signal peptide" evidence="1">
    <location>
        <begin position="1"/>
        <end position="19"/>
    </location>
</feature>
<gene>
    <name evidence="2" type="ORF">IFO69_06700</name>
</gene>
<comment type="caution">
    <text evidence="2">The sequence shown here is derived from an EMBL/GenBank/DDBJ whole genome shotgun (WGS) entry which is preliminary data.</text>
</comment>
<accession>A0ABR9AJC3</accession>
<keyword evidence="3" id="KW-1185">Reference proteome</keyword>
<keyword evidence="1" id="KW-0732">Signal</keyword>
<dbReference type="RefSeq" id="WP_192009299.1">
    <property type="nucleotide sequence ID" value="NZ_JACYTQ010000002.1"/>
</dbReference>
<evidence type="ECO:0000313" key="3">
    <source>
        <dbReference type="Proteomes" id="UP000647133"/>
    </source>
</evidence>
<evidence type="ECO:0000256" key="1">
    <source>
        <dbReference type="SAM" id="SignalP"/>
    </source>
</evidence>
<organism evidence="2 3">
    <name type="scientific">Echinicola arenosa</name>
    <dbReference type="NCBI Taxonomy" id="2774144"/>
    <lineage>
        <taxon>Bacteria</taxon>
        <taxon>Pseudomonadati</taxon>
        <taxon>Bacteroidota</taxon>
        <taxon>Cytophagia</taxon>
        <taxon>Cytophagales</taxon>
        <taxon>Cyclobacteriaceae</taxon>
        <taxon>Echinicola</taxon>
    </lineage>
</organism>
<evidence type="ECO:0008006" key="4">
    <source>
        <dbReference type="Google" id="ProtNLM"/>
    </source>
</evidence>
<reference evidence="2 3" key="1">
    <citation type="submission" date="2020-09" db="EMBL/GenBank/DDBJ databases">
        <title>Echinicola sp. CAU 1574 isolated from sand of Sido Beach.</title>
        <authorList>
            <person name="Kim W."/>
        </authorList>
    </citation>
    <scope>NUCLEOTIDE SEQUENCE [LARGE SCALE GENOMIC DNA]</scope>
    <source>
        <strain evidence="2 3">CAU 1574</strain>
    </source>
</reference>
<protein>
    <recommendedName>
        <fullName evidence="4">DUF4138 domain-containing protein</fullName>
    </recommendedName>
</protein>